<dbReference type="Gene3D" id="3.40.50.720">
    <property type="entry name" value="NAD(P)-binding Rossmann-like Domain"/>
    <property type="match status" value="1"/>
</dbReference>
<dbReference type="SUPFAM" id="SSF51735">
    <property type="entry name" value="NAD(P)-binding Rossmann-fold domains"/>
    <property type="match status" value="1"/>
</dbReference>
<dbReference type="InterPro" id="IPR036291">
    <property type="entry name" value="NAD(P)-bd_dom_sf"/>
</dbReference>
<sequence>MKLLLLGGTAWLGRTVAAAARDAGHDVTCVARGSDVPPGVALVHADRDRDDALASLARTRWDAVIDVARQPGQVRRAVQALEPVAGTYVFVSTVSVYASHAERGGDESSETLAPLDADVMDVLEQYGPAKVACEQAVLAGFGPERSAIVRPGLIGGPGDGSGRTTYWVRRFAHPSNPPGTVLVPDAPDLPTSVIDVRDLADWLVRLAAQRTAGTFNAVGDSMPFPAHLQTARDVAGHTGALAAASADWLRAHDVDEWAGPRSLPLWLADRDAYGMGDRSNARARAAGLALRPLAETLADVLAATAGQDARGMQALGAGLTDDEERALLAARAAG</sequence>
<evidence type="ECO:0000259" key="1">
    <source>
        <dbReference type="Pfam" id="PF01370"/>
    </source>
</evidence>
<dbReference type="EMBL" id="CP091139">
    <property type="protein sequence ID" value="UUT35160.1"/>
    <property type="molecule type" value="Genomic_DNA"/>
</dbReference>
<dbReference type="InterPro" id="IPR051783">
    <property type="entry name" value="NAD(P)-dependent_oxidoreduct"/>
</dbReference>
<evidence type="ECO:0000313" key="2">
    <source>
        <dbReference type="EMBL" id="UUT35160.1"/>
    </source>
</evidence>
<dbReference type="PANTHER" id="PTHR48079:SF6">
    <property type="entry name" value="NAD(P)-BINDING DOMAIN-CONTAINING PROTEIN-RELATED"/>
    <property type="match status" value="1"/>
</dbReference>
<dbReference type="Pfam" id="PF01370">
    <property type="entry name" value="Epimerase"/>
    <property type="match status" value="1"/>
</dbReference>
<dbReference type="RefSeq" id="WP_259611713.1">
    <property type="nucleotide sequence ID" value="NZ_CP091139.2"/>
</dbReference>
<organism evidence="2 3">
    <name type="scientific">Microbacterium elymi</name>
    <dbReference type="NCBI Taxonomy" id="2909587"/>
    <lineage>
        <taxon>Bacteria</taxon>
        <taxon>Bacillati</taxon>
        <taxon>Actinomycetota</taxon>
        <taxon>Actinomycetes</taxon>
        <taxon>Micrococcales</taxon>
        <taxon>Microbacteriaceae</taxon>
        <taxon>Microbacterium</taxon>
    </lineage>
</organism>
<dbReference type="PANTHER" id="PTHR48079">
    <property type="entry name" value="PROTEIN YEEZ"/>
    <property type="match status" value="1"/>
</dbReference>
<dbReference type="InterPro" id="IPR001509">
    <property type="entry name" value="Epimerase_deHydtase"/>
</dbReference>
<proteinExistence type="predicted"/>
<protein>
    <submittedName>
        <fullName evidence="2">Oxidoreductase</fullName>
    </submittedName>
</protein>
<dbReference type="Proteomes" id="UP001054811">
    <property type="component" value="Chromosome"/>
</dbReference>
<name>A0ABY5NJ20_9MICO</name>
<evidence type="ECO:0000313" key="3">
    <source>
        <dbReference type="Proteomes" id="UP001054811"/>
    </source>
</evidence>
<gene>
    <name evidence="2" type="ORF">L2X98_33475</name>
</gene>
<accession>A0ABY5NJ20</accession>
<feature type="domain" description="NAD-dependent epimerase/dehydratase" evidence="1">
    <location>
        <begin position="4"/>
        <end position="212"/>
    </location>
</feature>
<keyword evidence="3" id="KW-1185">Reference proteome</keyword>
<reference evidence="2" key="1">
    <citation type="submission" date="2022-01" db="EMBL/GenBank/DDBJ databases">
        <title>Microbacterium eymi and Microbacterium rhizovicinus sp. nov., isolated from the rhizospheric soil of Elymus tsukushiensis, a plant native to the Dokdo Islands, Republic of Korea.</title>
        <authorList>
            <person name="Hwang Y.J."/>
        </authorList>
    </citation>
    <scope>NUCLEOTIDE SEQUENCE</scope>
    <source>
        <strain evidence="2">KUDC0405</strain>
    </source>
</reference>